<dbReference type="GO" id="GO:0007064">
    <property type="term" value="P:mitotic sister chromatid cohesion"/>
    <property type="evidence" value="ECO:0007669"/>
    <property type="project" value="InterPro"/>
</dbReference>
<comment type="caution">
    <text evidence="5">The sequence shown here is derived from an EMBL/GenBank/DDBJ whole genome shotgun (WGS) entry which is preliminary data.</text>
</comment>
<evidence type="ECO:0000313" key="6">
    <source>
        <dbReference type="Proteomes" id="UP001054889"/>
    </source>
</evidence>
<evidence type="ECO:0000313" key="5">
    <source>
        <dbReference type="EMBL" id="GJM95529.1"/>
    </source>
</evidence>
<gene>
    <name evidence="5" type="primary">ga12274</name>
    <name evidence="5" type="ORF">PR202_ga12274</name>
</gene>
<evidence type="ECO:0000256" key="2">
    <source>
        <dbReference type="ARBA" id="ARBA00022763"/>
    </source>
</evidence>
<reference evidence="5" key="2">
    <citation type="submission" date="2021-12" db="EMBL/GenBank/DDBJ databases">
        <title>Resequencing data analysis of finger millet.</title>
        <authorList>
            <person name="Hatakeyama M."/>
            <person name="Aluri S."/>
            <person name="Balachadran M.T."/>
            <person name="Sivarajan S.R."/>
            <person name="Poveda L."/>
            <person name="Shimizu-Inatsugi R."/>
            <person name="Schlapbach R."/>
            <person name="Sreeman S.M."/>
            <person name="Shimizu K.K."/>
        </authorList>
    </citation>
    <scope>NUCLEOTIDE SEQUENCE</scope>
</reference>
<protein>
    <submittedName>
        <fullName evidence="5">Uncharacterized protein</fullName>
    </submittedName>
</protein>
<accession>A0AAV5CBR4</accession>
<keyword evidence="6" id="KW-1185">Reference proteome</keyword>
<name>A0AAV5CBR4_ELECO</name>
<dbReference type="AlphaFoldDB" id="A0AAV5CBR4"/>
<evidence type="ECO:0000256" key="3">
    <source>
        <dbReference type="ARBA" id="ARBA00023204"/>
    </source>
</evidence>
<organism evidence="5 6">
    <name type="scientific">Eleusine coracana subsp. coracana</name>
    <dbReference type="NCBI Taxonomy" id="191504"/>
    <lineage>
        <taxon>Eukaryota</taxon>
        <taxon>Viridiplantae</taxon>
        <taxon>Streptophyta</taxon>
        <taxon>Embryophyta</taxon>
        <taxon>Tracheophyta</taxon>
        <taxon>Spermatophyta</taxon>
        <taxon>Magnoliopsida</taxon>
        <taxon>Liliopsida</taxon>
        <taxon>Poales</taxon>
        <taxon>Poaceae</taxon>
        <taxon>PACMAD clade</taxon>
        <taxon>Chloridoideae</taxon>
        <taxon>Cynodonteae</taxon>
        <taxon>Eleusininae</taxon>
        <taxon>Eleusine</taxon>
    </lineage>
</organism>
<comment type="subcellular location">
    <subcellularLocation>
        <location evidence="1">Nucleus</location>
    </subcellularLocation>
</comment>
<dbReference type="PANTHER" id="PTHR12663">
    <property type="entry name" value="ANDROGEN INDUCED INHIBITOR OF PROLIFERATION AS3 / PDS5-RELATED"/>
    <property type="match status" value="1"/>
</dbReference>
<proteinExistence type="predicted"/>
<keyword evidence="3" id="KW-0234">DNA repair</keyword>
<evidence type="ECO:0000256" key="4">
    <source>
        <dbReference type="ARBA" id="ARBA00023242"/>
    </source>
</evidence>
<dbReference type="GO" id="GO:0006281">
    <property type="term" value="P:DNA repair"/>
    <property type="evidence" value="ECO:0007669"/>
    <property type="project" value="UniProtKB-KW"/>
</dbReference>
<dbReference type="InterPro" id="IPR039776">
    <property type="entry name" value="Pds5"/>
</dbReference>
<sequence>MGEPEIAAAPAFVSVTADEDRLMQLGIELVVAPPTPADALVELLEVVALALASDLRSEKLEKVASSQVAECLHRMRFSGSVVIAIGPLLMATVREEFLKHEDQDVKVLLSFCFCEITRTTMPDVPYTDDVLKDMFYLIVGTFNGLSDVNSQSFGGIVAMLETLERSRLCVVMLDVGCDDLMIDMLQTFLKVIR</sequence>
<dbReference type="Proteomes" id="UP001054889">
    <property type="component" value="Unassembled WGS sequence"/>
</dbReference>
<dbReference type="Pfam" id="PF20168">
    <property type="entry name" value="PDS5"/>
    <property type="match status" value="1"/>
</dbReference>
<reference evidence="5" key="1">
    <citation type="journal article" date="2018" name="DNA Res.">
        <title>Multiple hybrid de novo genome assembly of finger millet, an orphan allotetraploid crop.</title>
        <authorList>
            <person name="Hatakeyama M."/>
            <person name="Aluri S."/>
            <person name="Balachadran M.T."/>
            <person name="Sivarajan S.R."/>
            <person name="Patrignani A."/>
            <person name="Gruter S."/>
            <person name="Poveda L."/>
            <person name="Shimizu-Inatsugi R."/>
            <person name="Baeten J."/>
            <person name="Francoijs K.J."/>
            <person name="Nataraja K.N."/>
            <person name="Reddy Y.A.N."/>
            <person name="Phadnis S."/>
            <person name="Ravikumar R.L."/>
            <person name="Schlapbach R."/>
            <person name="Sreeman S.M."/>
            <person name="Shimizu K.K."/>
        </authorList>
    </citation>
    <scope>NUCLEOTIDE SEQUENCE</scope>
</reference>
<dbReference type="EMBL" id="BQKI01000005">
    <property type="protein sequence ID" value="GJM95529.1"/>
    <property type="molecule type" value="Genomic_DNA"/>
</dbReference>
<evidence type="ECO:0000256" key="1">
    <source>
        <dbReference type="ARBA" id="ARBA00004123"/>
    </source>
</evidence>
<keyword evidence="2" id="KW-0227">DNA damage</keyword>
<dbReference type="GO" id="GO:0000785">
    <property type="term" value="C:chromatin"/>
    <property type="evidence" value="ECO:0007669"/>
    <property type="project" value="TreeGrafter"/>
</dbReference>
<dbReference type="GO" id="GO:0005634">
    <property type="term" value="C:nucleus"/>
    <property type="evidence" value="ECO:0007669"/>
    <property type="project" value="UniProtKB-SubCell"/>
</dbReference>
<dbReference type="PANTHER" id="PTHR12663:SF0">
    <property type="entry name" value="PRECOCIOUS DISSOCIATION OF SISTERS 5, ISOFORM A"/>
    <property type="match status" value="1"/>
</dbReference>
<keyword evidence="4" id="KW-0539">Nucleus</keyword>